<organism evidence="2 3">
    <name type="scientific">Actinomadura luteofluorescens</name>
    <dbReference type="NCBI Taxonomy" id="46163"/>
    <lineage>
        <taxon>Bacteria</taxon>
        <taxon>Bacillati</taxon>
        <taxon>Actinomycetota</taxon>
        <taxon>Actinomycetes</taxon>
        <taxon>Streptosporangiales</taxon>
        <taxon>Thermomonosporaceae</taxon>
        <taxon>Actinomadura</taxon>
    </lineage>
</organism>
<dbReference type="RefSeq" id="WP_179846950.1">
    <property type="nucleotide sequence ID" value="NZ_JACCBA010000001.1"/>
</dbReference>
<accession>A0A7Y9EM93</accession>
<dbReference type="EMBL" id="JACCBA010000001">
    <property type="protein sequence ID" value="NYD50385.1"/>
    <property type="molecule type" value="Genomic_DNA"/>
</dbReference>
<sequence>MGEEKEIRPFRGMTPAEEAEYHLANVERYAEYMETATPIQLDRVVSTRFAAEELEQVKSAASAAGITMSEFIRRATVAYLAPAQDAAEKEPAVPASAVIDLLGDYGITVNELQVTSKRRRKGKVTEIRKWAKKNHVVLREPEGGPEDSSGPGKAAEG</sequence>
<dbReference type="Pfam" id="PF21983">
    <property type="entry name" value="NikA-like"/>
    <property type="match status" value="1"/>
</dbReference>
<dbReference type="AlphaFoldDB" id="A0A7Y9EM93"/>
<comment type="caution">
    <text evidence="2">The sequence shown here is derived from an EMBL/GenBank/DDBJ whole genome shotgun (WGS) entry which is preliminary data.</text>
</comment>
<reference evidence="2 3" key="1">
    <citation type="submission" date="2020-07" db="EMBL/GenBank/DDBJ databases">
        <title>Sequencing the genomes of 1000 actinobacteria strains.</title>
        <authorList>
            <person name="Klenk H.-P."/>
        </authorList>
    </citation>
    <scope>NUCLEOTIDE SEQUENCE [LARGE SCALE GENOMIC DNA]</scope>
    <source>
        <strain evidence="2 3">DSM 40398</strain>
    </source>
</reference>
<keyword evidence="3" id="KW-1185">Reference proteome</keyword>
<dbReference type="Proteomes" id="UP000529783">
    <property type="component" value="Unassembled WGS sequence"/>
</dbReference>
<feature type="compositionally biased region" description="Low complexity" evidence="1">
    <location>
        <begin position="146"/>
        <end position="157"/>
    </location>
</feature>
<dbReference type="InterPro" id="IPR053842">
    <property type="entry name" value="NikA-like"/>
</dbReference>
<gene>
    <name evidence="2" type="ORF">BJY14_006368</name>
</gene>
<proteinExistence type="predicted"/>
<evidence type="ECO:0000256" key="1">
    <source>
        <dbReference type="SAM" id="MobiDB-lite"/>
    </source>
</evidence>
<evidence type="ECO:0000313" key="3">
    <source>
        <dbReference type="Proteomes" id="UP000529783"/>
    </source>
</evidence>
<evidence type="ECO:0000313" key="2">
    <source>
        <dbReference type="EMBL" id="NYD50385.1"/>
    </source>
</evidence>
<protein>
    <submittedName>
        <fullName evidence="2">Putative DNA binding CopG/RHH family protein</fullName>
    </submittedName>
</protein>
<feature type="region of interest" description="Disordered" evidence="1">
    <location>
        <begin position="135"/>
        <end position="157"/>
    </location>
</feature>
<name>A0A7Y9EM93_9ACTN</name>